<dbReference type="InterPro" id="IPR011006">
    <property type="entry name" value="CheY-like_superfamily"/>
</dbReference>
<proteinExistence type="predicted"/>
<evidence type="ECO:0000256" key="1">
    <source>
        <dbReference type="ARBA" id="ARBA00022553"/>
    </source>
</evidence>
<dbReference type="PANTHER" id="PTHR44591">
    <property type="entry name" value="STRESS RESPONSE REGULATOR PROTEIN 1"/>
    <property type="match status" value="1"/>
</dbReference>
<accession>A0A679J7K1</accession>
<organism evidence="5">
    <name type="scientific">Variovorax paradoxus</name>
    <dbReference type="NCBI Taxonomy" id="34073"/>
    <lineage>
        <taxon>Bacteria</taxon>
        <taxon>Pseudomonadati</taxon>
        <taxon>Pseudomonadota</taxon>
        <taxon>Betaproteobacteria</taxon>
        <taxon>Burkholderiales</taxon>
        <taxon>Comamonadaceae</taxon>
        <taxon>Variovorax</taxon>
    </lineage>
</organism>
<gene>
    <name evidence="5" type="ORF">VVAX_01878</name>
</gene>
<evidence type="ECO:0000259" key="4">
    <source>
        <dbReference type="PROSITE" id="PS50110"/>
    </source>
</evidence>
<keyword evidence="1 2" id="KW-0597">Phosphoprotein</keyword>
<dbReference type="Gene3D" id="3.40.50.2300">
    <property type="match status" value="1"/>
</dbReference>
<dbReference type="CDD" id="cd00156">
    <property type="entry name" value="REC"/>
    <property type="match status" value="1"/>
</dbReference>
<evidence type="ECO:0000256" key="3">
    <source>
        <dbReference type="SAM" id="MobiDB-lite"/>
    </source>
</evidence>
<feature type="modified residue" description="4-aspartylphosphate" evidence="2">
    <location>
        <position position="116"/>
    </location>
</feature>
<dbReference type="EMBL" id="LR743507">
    <property type="protein sequence ID" value="CAA2102683.1"/>
    <property type="molecule type" value="Genomic_DNA"/>
</dbReference>
<dbReference type="GO" id="GO:0000160">
    <property type="term" value="P:phosphorelay signal transduction system"/>
    <property type="evidence" value="ECO:0007669"/>
    <property type="project" value="InterPro"/>
</dbReference>
<dbReference type="SUPFAM" id="SSF52172">
    <property type="entry name" value="CheY-like"/>
    <property type="match status" value="1"/>
</dbReference>
<name>A0A679J7K1_VARPD</name>
<dbReference type="InterPro" id="IPR050595">
    <property type="entry name" value="Bact_response_regulator"/>
</dbReference>
<dbReference type="PANTHER" id="PTHR44591:SF3">
    <property type="entry name" value="RESPONSE REGULATORY DOMAIN-CONTAINING PROTEIN"/>
    <property type="match status" value="1"/>
</dbReference>
<feature type="domain" description="Response regulatory" evidence="4">
    <location>
        <begin position="67"/>
        <end position="183"/>
    </location>
</feature>
<evidence type="ECO:0000256" key="2">
    <source>
        <dbReference type="PROSITE-ProRule" id="PRU00169"/>
    </source>
</evidence>
<sequence>MQTRASAADRLGGRRRRCSAASHGGEQTVECPPGGGEVFDMALPVGDVHDVGAGIAAPVKTGNRRHKILIVDDETEVRETLSQILSGVQHRVVAVRSAQDALRHMAQESYDAILTDMRMPDLHGRSLYREIERRWPRQAGRVVFVTGDTLSAVLNEFVSASGRPVIEKPFLPSDVRRVVAEVVAAEEEG</sequence>
<reference evidence="5" key="1">
    <citation type="submission" date="2019-12" db="EMBL/GenBank/DDBJ databases">
        <authorList>
            <person name="Cremers G."/>
        </authorList>
    </citation>
    <scope>NUCLEOTIDE SEQUENCE</scope>
    <source>
        <strain evidence="5">Vvax</strain>
    </source>
</reference>
<feature type="region of interest" description="Disordered" evidence="3">
    <location>
        <begin position="1"/>
        <end position="30"/>
    </location>
</feature>
<dbReference type="SMART" id="SM00448">
    <property type="entry name" value="REC"/>
    <property type="match status" value="1"/>
</dbReference>
<dbReference type="PROSITE" id="PS50110">
    <property type="entry name" value="RESPONSE_REGULATORY"/>
    <property type="match status" value="1"/>
</dbReference>
<evidence type="ECO:0000313" key="5">
    <source>
        <dbReference type="EMBL" id="CAA2102683.1"/>
    </source>
</evidence>
<protein>
    <submittedName>
        <fullName evidence="5">Blue-light-activated protein</fullName>
    </submittedName>
</protein>
<dbReference type="Pfam" id="PF00072">
    <property type="entry name" value="Response_reg"/>
    <property type="match status" value="1"/>
</dbReference>
<dbReference type="InterPro" id="IPR001789">
    <property type="entry name" value="Sig_transdc_resp-reg_receiver"/>
</dbReference>
<dbReference type="AlphaFoldDB" id="A0A679J7K1"/>